<evidence type="ECO:0000256" key="5">
    <source>
        <dbReference type="ARBA" id="ARBA00022692"/>
    </source>
</evidence>
<organism evidence="14 15">
    <name type="scientific">Aphis gossypii</name>
    <name type="common">Cotton aphid</name>
    <dbReference type="NCBI Taxonomy" id="80765"/>
    <lineage>
        <taxon>Eukaryota</taxon>
        <taxon>Metazoa</taxon>
        <taxon>Ecdysozoa</taxon>
        <taxon>Arthropoda</taxon>
        <taxon>Hexapoda</taxon>
        <taxon>Insecta</taxon>
        <taxon>Pterygota</taxon>
        <taxon>Neoptera</taxon>
        <taxon>Paraneoptera</taxon>
        <taxon>Hemiptera</taxon>
        <taxon>Sternorrhyncha</taxon>
        <taxon>Aphidomorpha</taxon>
        <taxon>Aphidoidea</taxon>
        <taxon>Aphididae</taxon>
        <taxon>Aphidini</taxon>
        <taxon>Aphis</taxon>
        <taxon>Aphis</taxon>
    </lineage>
</organism>
<keyword evidence="10 12" id="KW-0739">Sodium transport</keyword>
<dbReference type="PANTHER" id="PTHR11690">
    <property type="entry name" value="AMILORIDE-SENSITIVE SODIUM CHANNEL-RELATED"/>
    <property type="match status" value="1"/>
</dbReference>
<keyword evidence="7" id="KW-0915">Sodium</keyword>
<evidence type="ECO:0000256" key="4">
    <source>
        <dbReference type="ARBA" id="ARBA00022461"/>
    </source>
</evidence>
<evidence type="ECO:0000256" key="8">
    <source>
        <dbReference type="ARBA" id="ARBA00023065"/>
    </source>
</evidence>
<feature type="transmembrane region" description="Helical" evidence="13">
    <location>
        <begin position="33"/>
        <end position="58"/>
    </location>
</feature>
<evidence type="ECO:0000256" key="13">
    <source>
        <dbReference type="SAM" id="Phobius"/>
    </source>
</evidence>
<dbReference type="GO" id="GO:0005886">
    <property type="term" value="C:plasma membrane"/>
    <property type="evidence" value="ECO:0007669"/>
    <property type="project" value="TreeGrafter"/>
</dbReference>
<protein>
    <submittedName>
        <fullName evidence="14">Uncharacterized protein</fullName>
    </submittedName>
</protein>
<evidence type="ECO:0000256" key="1">
    <source>
        <dbReference type="ARBA" id="ARBA00004141"/>
    </source>
</evidence>
<dbReference type="InterPro" id="IPR001873">
    <property type="entry name" value="ENaC"/>
</dbReference>
<keyword evidence="15" id="KW-1185">Reference proteome</keyword>
<evidence type="ECO:0000313" key="15">
    <source>
        <dbReference type="Proteomes" id="UP001154329"/>
    </source>
</evidence>
<accession>A0A9P0JBZ0</accession>
<proteinExistence type="inferred from homology"/>
<evidence type="ECO:0000256" key="12">
    <source>
        <dbReference type="RuleBase" id="RU000679"/>
    </source>
</evidence>
<evidence type="ECO:0000256" key="3">
    <source>
        <dbReference type="ARBA" id="ARBA00022448"/>
    </source>
</evidence>
<dbReference type="PANTHER" id="PTHR11690:SF288">
    <property type="entry name" value="AMILORIDE-SENSITIVE NA+ CHANNEL-RELATED"/>
    <property type="match status" value="1"/>
</dbReference>
<dbReference type="Pfam" id="PF00858">
    <property type="entry name" value="ASC"/>
    <property type="match status" value="1"/>
</dbReference>
<reference evidence="14" key="2">
    <citation type="submission" date="2022-10" db="EMBL/GenBank/DDBJ databases">
        <authorList>
            <consortium name="ENA_rothamsted_submissions"/>
            <consortium name="culmorum"/>
            <person name="King R."/>
        </authorList>
    </citation>
    <scope>NUCLEOTIDE SEQUENCE</scope>
</reference>
<dbReference type="Gene3D" id="1.10.287.770">
    <property type="entry name" value="YojJ-like"/>
    <property type="match status" value="1"/>
</dbReference>
<evidence type="ECO:0000256" key="6">
    <source>
        <dbReference type="ARBA" id="ARBA00022989"/>
    </source>
</evidence>
<keyword evidence="5 12" id="KW-0812">Transmembrane</keyword>
<evidence type="ECO:0000313" key="14">
    <source>
        <dbReference type="EMBL" id="CAH1737070.1"/>
    </source>
</evidence>
<reference evidence="14" key="1">
    <citation type="submission" date="2022-02" db="EMBL/GenBank/DDBJ databases">
        <authorList>
            <person name="King R."/>
        </authorList>
    </citation>
    <scope>NUCLEOTIDE SEQUENCE</scope>
</reference>
<keyword evidence="3 12" id="KW-0813">Transport</keyword>
<evidence type="ECO:0000256" key="7">
    <source>
        <dbReference type="ARBA" id="ARBA00023053"/>
    </source>
</evidence>
<keyword evidence="11 12" id="KW-0407">Ion channel</keyword>
<comment type="subcellular location">
    <subcellularLocation>
        <location evidence="1">Membrane</location>
        <topology evidence="1">Multi-pass membrane protein</topology>
    </subcellularLocation>
</comment>
<evidence type="ECO:0000256" key="10">
    <source>
        <dbReference type="ARBA" id="ARBA00023201"/>
    </source>
</evidence>
<feature type="transmembrane region" description="Helical" evidence="13">
    <location>
        <begin position="462"/>
        <end position="485"/>
    </location>
</feature>
<evidence type="ECO:0000256" key="11">
    <source>
        <dbReference type="ARBA" id="ARBA00023303"/>
    </source>
</evidence>
<evidence type="ECO:0000256" key="2">
    <source>
        <dbReference type="ARBA" id="ARBA00007193"/>
    </source>
</evidence>
<dbReference type="EMBL" id="OU899037">
    <property type="protein sequence ID" value="CAH1737070.1"/>
    <property type="molecule type" value="Genomic_DNA"/>
</dbReference>
<comment type="similarity">
    <text evidence="2 12">Belongs to the amiloride-sensitive sodium channel (TC 1.A.6) family.</text>
</comment>
<keyword evidence="8 12" id="KW-0406">Ion transport</keyword>
<keyword evidence="4 12" id="KW-0894">Sodium channel</keyword>
<name>A0A9P0JBZ0_APHGO</name>
<evidence type="ECO:0000256" key="9">
    <source>
        <dbReference type="ARBA" id="ARBA00023136"/>
    </source>
</evidence>
<dbReference type="GO" id="GO:0015280">
    <property type="term" value="F:ligand-gated sodium channel activity"/>
    <property type="evidence" value="ECO:0007669"/>
    <property type="project" value="TreeGrafter"/>
</dbReference>
<keyword evidence="6 13" id="KW-1133">Transmembrane helix</keyword>
<keyword evidence="9 13" id="KW-0472">Membrane</keyword>
<sequence length="498" mass="58235">MTEHSWFHDYCIKTTSHCMKYFVMKDRSPVEKLLWILTFLCMISITFGALKVLIYIWIDSPTIISVENTESAIHDIPFPSINICPSDQMRKWVWEKHMNTNTSYWEYLQQYRKILCSVDGNYDVSQNFSTNYFDKNSVAKLINNCAISCQEVFQSDAKWENLTVSNFCQYIQPKISVLGLCFSINMLPSFQIFKNEYNQRYLDFFSKNNSFIFTERSNWNLDDGYPRNSENDLLVNINPARTSGVSYYHRFRLMINMLDQEFLSCSSENFFFITLGNPAEYFLPDPRSFIAPDTYTKIQITPFVKKMNSDLKWRSPEVRKCYLHNERKLSIFEQYTQMNCNYECVFNETFTICGCVSFEMAFLVPSGVNICGLAKKDCMLKVQQASYLPEMQLLCKCLPTCSIVEYEITYASHYDDWTYMKTTNLVKNNSRGATIEFVFKKPYFTAYISTSFVDLDSLISNVGGLISLCLGLNLINLFEILYIIVKMVGNYIVHMFDK</sequence>
<dbReference type="Proteomes" id="UP001154329">
    <property type="component" value="Chromosome 4"/>
</dbReference>
<dbReference type="Gene3D" id="1.10.287.820">
    <property type="entry name" value="Acid-sensing ion channel domain"/>
    <property type="match status" value="1"/>
</dbReference>
<gene>
    <name evidence="14" type="ORF">APHIGO_LOCUS10672</name>
</gene>
<dbReference type="AlphaFoldDB" id="A0A9P0JBZ0"/>